<keyword evidence="3" id="KW-1185">Reference proteome</keyword>
<reference evidence="2" key="1">
    <citation type="journal article" date="2018" name="DNA Res.">
        <title>Multiple hybrid de novo genome assembly of finger millet, an orphan allotetraploid crop.</title>
        <authorList>
            <person name="Hatakeyama M."/>
            <person name="Aluri S."/>
            <person name="Balachadran M.T."/>
            <person name="Sivarajan S.R."/>
            <person name="Patrignani A."/>
            <person name="Gruter S."/>
            <person name="Poveda L."/>
            <person name="Shimizu-Inatsugi R."/>
            <person name="Baeten J."/>
            <person name="Francoijs K.J."/>
            <person name="Nataraja K.N."/>
            <person name="Reddy Y.A.N."/>
            <person name="Phadnis S."/>
            <person name="Ravikumar R.L."/>
            <person name="Schlapbach R."/>
            <person name="Sreeman S.M."/>
            <person name="Shimizu K.K."/>
        </authorList>
    </citation>
    <scope>NUCLEOTIDE SEQUENCE</scope>
</reference>
<evidence type="ECO:0000313" key="3">
    <source>
        <dbReference type="Proteomes" id="UP001054889"/>
    </source>
</evidence>
<dbReference type="EMBL" id="BQKI01000073">
    <property type="protein sequence ID" value="GJN18625.1"/>
    <property type="molecule type" value="Genomic_DNA"/>
</dbReference>
<organism evidence="2 3">
    <name type="scientific">Eleusine coracana subsp. coracana</name>
    <dbReference type="NCBI Taxonomy" id="191504"/>
    <lineage>
        <taxon>Eukaryota</taxon>
        <taxon>Viridiplantae</taxon>
        <taxon>Streptophyta</taxon>
        <taxon>Embryophyta</taxon>
        <taxon>Tracheophyta</taxon>
        <taxon>Spermatophyta</taxon>
        <taxon>Magnoliopsida</taxon>
        <taxon>Liliopsida</taxon>
        <taxon>Poales</taxon>
        <taxon>Poaceae</taxon>
        <taxon>PACMAD clade</taxon>
        <taxon>Chloridoideae</taxon>
        <taxon>Cynodonteae</taxon>
        <taxon>Eleusininae</taxon>
        <taxon>Eleusine</taxon>
    </lineage>
</organism>
<gene>
    <name evidence="2" type="primary">gb05801</name>
    <name evidence="2" type="ORF">PR202_gb05801</name>
</gene>
<proteinExistence type="predicted"/>
<sequence>MVASGCATCYPKPASSSRSRRTTPQQPARRGGEARPPNKPQTQLVPSPLLASRPVPSSHALHLSSHMSRVCPERAASKSYSCLPPSSLSLW</sequence>
<accession>A0AAV5E8Q0</accession>
<comment type="caution">
    <text evidence="2">The sequence shown here is derived from an EMBL/GenBank/DDBJ whole genome shotgun (WGS) entry which is preliminary data.</text>
</comment>
<dbReference type="Proteomes" id="UP001054889">
    <property type="component" value="Unassembled WGS sequence"/>
</dbReference>
<dbReference type="AlphaFoldDB" id="A0AAV5E8Q0"/>
<evidence type="ECO:0000256" key="1">
    <source>
        <dbReference type="SAM" id="MobiDB-lite"/>
    </source>
</evidence>
<name>A0AAV5E8Q0_ELECO</name>
<reference evidence="2" key="2">
    <citation type="submission" date="2021-12" db="EMBL/GenBank/DDBJ databases">
        <title>Resequencing data analysis of finger millet.</title>
        <authorList>
            <person name="Hatakeyama M."/>
            <person name="Aluri S."/>
            <person name="Balachadran M.T."/>
            <person name="Sivarajan S.R."/>
            <person name="Poveda L."/>
            <person name="Shimizu-Inatsugi R."/>
            <person name="Schlapbach R."/>
            <person name="Sreeman S.M."/>
            <person name="Shimizu K.K."/>
        </authorList>
    </citation>
    <scope>NUCLEOTIDE SEQUENCE</scope>
</reference>
<protein>
    <submittedName>
        <fullName evidence="2">Uncharacterized protein</fullName>
    </submittedName>
</protein>
<feature type="compositionally biased region" description="Low complexity" evidence="1">
    <location>
        <begin position="57"/>
        <end position="67"/>
    </location>
</feature>
<feature type="region of interest" description="Disordered" evidence="1">
    <location>
        <begin position="1"/>
        <end position="67"/>
    </location>
</feature>
<evidence type="ECO:0000313" key="2">
    <source>
        <dbReference type="EMBL" id="GJN18625.1"/>
    </source>
</evidence>